<evidence type="ECO:0000313" key="2">
    <source>
        <dbReference type="Proteomes" id="UP000694866"/>
    </source>
</evidence>
<organism evidence="2 3">
    <name type="scientific">Fopius arisanus</name>
    <dbReference type="NCBI Taxonomy" id="64838"/>
    <lineage>
        <taxon>Eukaryota</taxon>
        <taxon>Metazoa</taxon>
        <taxon>Ecdysozoa</taxon>
        <taxon>Arthropoda</taxon>
        <taxon>Hexapoda</taxon>
        <taxon>Insecta</taxon>
        <taxon>Pterygota</taxon>
        <taxon>Neoptera</taxon>
        <taxon>Endopterygota</taxon>
        <taxon>Hymenoptera</taxon>
        <taxon>Apocrita</taxon>
        <taxon>Ichneumonoidea</taxon>
        <taxon>Braconidae</taxon>
        <taxon>Opiinae</taxon>
        <taxon>Fopius</taxon>
    </lineage>
</organism>
<reference evidence="3" key="1">
    <citation type="submission" date="2025-08" db="UniProtKB">
        <authorList>
            <consortium name="RefSeq"/>
        </authorList>
    </citation>
    <scope>IDENTIFICATION</scope>
    <source>
        <strain evidence="3">USDA-PBARC FA_bdor</strain>
        <tissue evidence="3">Whole organism</tissue>
    </source>
</reference>
<keyword evidence="2" id="KW-1185">Reference proteome</keyword>
<dbReference type="Proteomes" id="UP000694866">
    <property type="component" value="Unplaced"/>
</dbReference>
<proteinExistence type="predicted"/>
<dbReference type="GeneID" id="105264282"/>
<accession>A0A9R1SY95</accession>
<evidence type="ECO:0000256" key="1">
    <source>
        <dbReference type="SAM" id="SignalP"/>
    </source>
</evidence>
<dbReference type="KEGG" id="fas:105264282"/>
<gene>
    <name evidence="3" type="primary">LOC105264282</name>
</gene>
<feature type="chain" id="PRO_5040199181" evidence="1">
    <location>
        <begin position="20"/>
        <end position="177"/>
    </location>
</feature>
<dbReference type="AlphaFoldDB" id="A0A9R1SY95"/>
<protein>
    <submittedName>
        <fullName evidence="3">Uncharacterized protein isoform X1</fullName>
    </submittedName>
</protein>
<feature type="signal peptide" evidence="1">
    <location>
        <begin position="1"/>
        <end position="19"/>
    </location>
</feature>
<dbReference type="RefSeq" id="XP_011299357.1">
    <property type="nucleotide sequence ID" value="XM_011301055.1"/>
</dbReference>
<name>A0A9R1SY95_9HYME</name>
<keyword evidence="1" id="KW-0732">Signal</keyword>
<evidence type="ECO:0000313" key="3">
    <source>
        <dbReference type="RefSeq" id="XP_011299357.1"/>
    </source>
</evidence>
<sequence>MKFVTCFYFVLYVAHFALAEYSRPYRLSDVTVNLVNGKIPPNSWWSGFYLSPLNRWYLGIEFLKNITEDTEIHVDTTVQTFGFFRYEDLYHESQSLCEPITDNCGFLNLFRQMLAIPEGCPVKPMKKVVNKIWFPLRTCLNFEKDVTRKRLRILFNVWESNALTAQNLASGVLYVGT</sequence>